<dbReference type="InterPro" id="IPR006171">
    <property type="entry name" value="TOPRIM_dom"/>
</dbReference>
<sequence>MADTQRKPPTLGGAWAVHKAFSDQLAIEAKLADAILAQTGASTSIVADGEIHRHDHPDGKRGNKRIWYVCHHDFAVWGDWGTGEQHNVFAKGPIDPETAAKARMEAERRKRNRKAREERRRAQAAESARQAAHRLPWADSGHPYLVKKKIKPIGLKQQGTKLVAAMTDGRRIVNYQTIDPDGRKRFLAGAKKQGAYFAIGHIGDRLVVCEGVATAISIHLAYGCAVAAAMDCGNLKPVALNLRNRYPDVPIVIMADNDIHRPDNPGVTHGKAAAEAVGGQCVWPAPSPVQPDAAIDFNDLWQGGLLL</sequence>
<evidence type="ECO:0000256" key="1">
    <source>
        <dbReference type="SAM" id="MobiDB-lite"/>
    </source>
</evidence>
<feature type="region of interest" description="Disordered" evidence="1">
    <location>
        <begin position="97"/>
        <end position="133"/>
    </location>
</feature>
<dbReference type="Proteomes" id="UP001596411">
    <property type="component" value="Unassembled WGS sequence"/>
</dbReference>
<proteinExistence type="predicted"/>
<gene>
    <name evidence="3" type="ORF">ACFQH5_11210</name>
</gene>
<feature type="compositionally biased region" description="Basic and acidic residues" evidence="1">
    <location>
        <begin position="98"/>
        <end position="108"/>
    </location>
</feature>
<keyword evidence="4" id="KW-1185">Reference proteome</keyword>
<dbReference type="CDD" id="cd01029">
    <property type="entry name" value="TOPRIM_primases"/>
    <property type="match status" value="1"/>
</dbReference>
<dbReference type="InterPro" id="IPR034154">
    <property type="entry name" value="TOPRIM_DnaG/twinkle"/>
</dbReference>
<organism evidence="3 4">
    <name type="scientific">Halomonas salifodinae</name>
    <dbReference type="NCBI Taxonomy" id="438745"/>
    <lineage>
        <taxon>Bacteria</taxon>
        <taxon>Pseudomonadati</taxon>
        <taxon>Pseudomonadota</taxon>
        <taxon>Gammaproteobacteria</taxon>
        <taxon>Oceanospirillales</taxon>
        <taxon>Halomonadaceae</taxon>
        <taxon>Halomonas</taxon>
    </lineage>
</organism>
<evidence type="ECO:0000313" key="4">
    <source>
        <dbReference type="Proteomes" id="UP001596411"/>
    </source>
</evidence>
<accession>A0ABW2EZF5</accession>
<evidence type="ECO:0000259" key="2">
    <source>
        <dbReference type="Pfam" id="PF13362"/>
    </source>
</evidence>
<evidence type="ECO:0000313" key="3">
    <source>
        <dbReference type="EMBL" id="MFC7090113.1"/>
    </source>
</evidence>
<name>A0ABW2EZF5_9GAMM</name>
<protein>
    <submittedName>
        <fullName evidence="3">Toprim domain-containing protein</fullName>
    </submittedName>
</protein>
<feature type="compositionally biased region" description="Low complexity" evidence="1">
    <location>
        <begin position="124"/>
        <end position="133"/>
    </location>
</feature>
<feature type="domain" description="Toprim" evidence="2">
    <location>
        <begin position="206"/>
        <end position="302"/>
    </location>
</feature>
<dbReference type="EMBL" id="JBHSZP010000018">
    <property type="protein sequence ID" value="MFC7090113.1"/>
    <property type="molecule type" value="Genomic_DNA"/>
</dbReference>
<dbReference type="RefSeq" id="WP_346063583.1">
    <property type="nucleotide sequence ID" value="NZ_BAAADR010000018.1"/>
</dbReference>
<dbReference type="Pfam" id="PF13362">
    <property type="entry name" value="Toprim_3"/>
    <property type="match status" value="1"/>
</dbReference>
<reference evidence="4" key="1">
    <citation type="journal article" date="2019" name="Int. J. Syst. Evol. Microbiol.">
        <title>The Global Catalogue of Microorganisms (GCM) 10K type strain sequencing project: providing services to taxonomists for standard genome sequencing and annotation.</title>
        <authorList>
            <consortium name="The Broad Institute Genomics Platform"/>
            <consortium name="The Broad Institute Genome Sequencing Center for Infectious Disease"/>
            <person name="Wu L."/>
            <person name="Ma J."/>
        </authorList>
    </citation>
    <scope>NUCLEOTIDE SEQUENCE [LARGE SCALE GENOMIC DNA]</scope>
    <source>
        <strain evidence="4">CGMCC 1.13666</strain>
    </source>
</reference>
<comment type="caution">
    <text evidence="3">The sequence shown here is derived from an EMBL/GenBank/DDBJ whole genome shotgun (WGS) entry which is preliminary data.</text>
</comment>